<dbReference type="Pfam" id="PF02965">
    <property type="entry name" value="Met_synt_B12"/>
    <property type="match status" value="1"/>
</dbReference>
<dbReference type="PROSITE" id="PS50974">
    <property type="entry name" value="ADOMET_ACTIVATION"/>
    <property type="match status" value="1"/>
</dbReference>
<gene>
    <name evidence="3" type="ORF">HMPREF9623_00371</name>
</gene>
<dbReference type="GeneID" id="86940163"/>
<keyword evidence="4" id="KW-1185">Reference proteome</keyword>
<dbReference type="InterPro" id="IPR017342">
    <property type="entry name" value="S-AdoMet-dep_Met_synth_prd"/>
</dbReference>
<dbReference type="GO" id="GO:0032259">
    <property type="term" value="P:methylation"/>
    <property type="evidence" value="ECO:0007669"/>
    <property type="project" value="UniProtKB-KW"/>
</dbReference>
<dbReference type="AlphaFoldDB" id="A0AA36Y6W5"/>
<dbReference type="Gene3D" id="3.40.109.40">
    <property type="match status" value="1"/>
</dbReference>
<dbReference type="PIRSF" id="PIRSF037984">
    <property type="entry name" value="Met_synth_TM0269_prd"/>
    <property type="match status" value="1"/>
</dbReference>
<dbReference type="InterPro" id="IPR004223">
    <property type="entry name" value="VitB12-dep_Met_synth_activ_dom"/>
</dbReference>
<evidence type="ECO:0000313" key="3">
    <source>
        <dbReference type="EMBL" id="EHO18187.1"/>
    </source>
</evidence>
<evidence type="ECO:0000259" key="2">
    <source>
        <dbReference type="PROSITE" id="PS50974"/>
    </source>
</evidence>
<dbReference type="RefSeq" id="WP_009532205.1">
    <property type="nucleotide sequence ID" value="NZ_CALJAI010000004.1"/>
</dbReference>
<dbReference type="GO" id="GO:0008705">
    <property type="term" value="F:methionine synthase activity"/>
    <property type="evidence" value="ECO:0007669"/>
    <property type="project" value="InterPro"/>
</dbReference>
<evidence type="ECO:0000313" key="4">
    <source>
        <dbReference type="Proteomes" id="UP000018466"/>
    </source>
</evidence>
<name>A0AA36Y6W5_9FIRM</name>
<dbReference type="InterPro" id="IPR037010">
    <property type="entry name" value="VitB12-dep_Met_synth_activ_sf"/>
</dbReference>
<comment type="caution">
    <text evidence="3">The sequence shown here is derived from an EMBL/GenBank/DDBJ whole genome shotgun (WGS) entry which is preliminary data.</text>
</comment>
<accession>A0AA36Y6W5</accession>
<evidence type="ECO:0000256" key="1">
    <source>
        <dbReference type="PROSITE-ProRule" id="PRU00346"/>
    </source>
</evidence>
<keyword evidence="1" id="KW-0489">Methyltransferase</keyword>
<reference evidence="3 4" key="1">
    <citation type="submission" date="2011-10" db="EMBL/GenBank/DDBJ databases">
        <title>The Genome Sequence of Lachnospiraceae bacterium ACC2.</title>
        <authorList>
            <consortium name="The Broad Institute Genome Sequencing Platform"/>
            <person name="Earl A."/>
            <person name="Ward D."/>
            <person name="Feldgarden M."/>
            <person name="Gevers D."/>
            <person name="Sizova M."/>
            <person name="Hazen A."/>
            <person name="Epstein S."/>
            <person name="Young S.K."/>
            <person name="Zeng Q."/>
            <person name="Gargeya S."/>
            <person name="Fitzgerald M."/>
            <person name="Haas B."/>
            <person name="Abouelleil A."/>
            <person name="Alvarado L."/>
            <person name="Arachchi H.M."/>
            <person name="Berlin A."/>
            <person name="Brown A."/>
            <person name="Chapman S.B."/>
            <person name="Chen Z."/>
            <person name="Dunbar C."/>
            <person name="Freedman E."/>
            <person name="Gearin G."/>
            <person name="Goldberg J."/>
            <person name="Griggs A."/>
            <person name="Gujja S."/>
            <person name="Heiman D."/>
            <person name="Howarth C."/>
            <person name="Larson L."/>
            <person name="Lui A."/>
            <person name="MacDonald P.J.P."/>
            <person name="Montmayeur A."/>
            <person name="Murphy C."/>
            <person name="Neiman D."/>
            <person name="Pearson M."/>
            <person name="Priest M."/>
            <person name="Roberts A."/>
            <person name="Saif S."/>
            <person name="Shea T."/>
            <person name="Shenoy N."/>
            <person name="Sisk P."/>
            <person name="Stolte C."/>
            <person name="Sykes S."/>
            <person name="Wortman J."/>
            <person name="Nusbaum C."/>
            <person name="Birren B."/>
        </authorList>
    </citation>
    <scope>NUCLEOTIDE SEQUENCE [LARGE SCALE GENOMIC DNA]</scope>
    <source>
        <strain evidence="3 4">ACC2</strain>
    </source>
</reference>
<organism evidence="3 4">
    <name type="scientific">Stomatobaculum longum</name>
    <dbReference type="NCBI Taxonomy" id="796942"/>
    <lineage>
        <taxon>Bacteria</taxon>
        <taxon>Bacillati</taxon>
        <taxon>Bacillota</taxon>
        <taxon>Clostridia</taxon>
        <taxon>Lachnospirales</taxon>
        <taxon>Lachnospiraceae</taxon>
        <taxon>Stomatobaculum</taxon>
    </lineage>
</organism>
<dbReference type="EMBL" id="AGEL01000003">
    <property type="protein sequence ID" value="EHO18187.1"/>
    <property type="molecule type" value="Genomic_DNA"/>
</dbReference>
<proteinExistence type="predicted"/>
<dbReference type="SUPFAM" id="SSF56507">
    <property type="entry name" value="Methionine synthase activation domain-like"/>
    <property type="match status" value="1"/>
</dbReference>
<dbReference type="Proteomes" id="UP000018466">
    <property type="component" value="Unassembled WGS sequence"/>
</dbReference>
<keyword evidence="1" id="KW-0808">Transferase</keyword>
<sequence>MDARELELDYSEVYRYLGYRKGVPEGEVRHVVEQCVEDLVSQAELKSVARRFPLKFLGDNRFLIGDMELESRALSRNMRGCDEAYLMAATIGFAMDRLAARAAAIGRMSRAVIYQAAGAMLIESYCDALNRKLKEEAAAEGKFLRPRFSPGYGDLPLAIQPELFRVLEIQKHTGITLTESLLMMPTKSVTALIGVSPEDSHCVLQGCESCSKTNCSFRR</sequence>
<feature type="domain" description="AdoMet activation" evidence="2">
    <location>
        <begin position="1"/>
        <end position="219"/>
    </location>
</feature>
<protein>
    <recommendedName>
        <fullName evidence="2">AdoMet activation domain-containing protein</fullName>
    </recommendedName>
</protein>